<dbReference type="Proteomes" id="UP000199063">
    <property type="component" value="Unassembled WGS sequence"/>
</dbReference>
<proteinExistence type="predicted"/>
<name>A0A1H0A2Z6_9ACTN</name>
<evidence type="ECO:0008006" key="3">
    <source>
        <dbReference type="Google" id="ProtNLM"/>
    </source>
</evidence>
<keyword evidence="2" id="KW-1185">Reference proteome</keyword>
<dbReference type="EMBL" id="FNHI01000023">
    <property type="protein sequence ID" value="SDN27880.1"/>
    <property type="molecule type" value="Genomic_DNA"/>
</dbReference>
<organism evidence="1 2">
    <name type="scientific">Streptomyces wuyuanensis</name>
    <dbReference type="NCBI Taxonomy" id="1196353"/>
    <lineage>
        <taxon>Bacteria</taxon>
        <taxon>Bacillati</taxon>
        <taxon>Actinomycetota</taxon>
        <taxon>Actinomycetes</taxon>
        <taxon>Kitasatosporales</taxon>
        <taxon>Streptomycetaceae</taxon>
        <taxon>Streptomyces</taxon>
    </lineage>
</organism>
<accession>A0A1H0A2Z6</accession>
<dbReference type="AlphaFoldDB" id="A0A1H0A2Z6"/>
<evidence type="ECO:0000313" key="1">
    <source>
        <dbReference type="EMBL" id="SDN27880.1"/>
    </source>
</evidence>
<dbReference type="STRING" id="1196353.SAMN05444921_12357"/>
<dbReference type="RefSeq" id="WP_244529677.1">
    <property type="nucleotide sequence ID" value="NZ_FNHI01000023.1"/>
</dbReference>
<protein>
    <recommendedName>
        <fullName evidence="3">FHA domain-containing protein</fullName>
    </recommendedName>
</protein>
<reference evidence="2" key="1">
    <citation type="submission" date="2016-10" db="EMBL/GenBank/DDBJ databases">
        <authorList>
            <person name="Varghese N."/>
            <person name="Submissions S."/>
        </authorList>
    </citation>
    <scope>NUCLEOTIDE SEQUENCE [LARGE SCALE GENOMIC DNA]</scope>
    <source>
        <strain evidence="2">CGMCC 4.7042</strain>
    </source>
</reference>
<evidence type="ECO:0000313" key="2">
    <source>
        <dbReference type="Proteomes" id="UP000199063"/>
    </source>
</evidence>
<dbReference type="GeneID" id="40832959"/>
<gene>
    <name evidence="1" type="ORF">SAMN05444921_12357</name>
</gene>
<sequence length="131" mass="14618">MTGLSGLRPTGELLRSDRYFKVGQYSVGHRRLLLRSPRDTPQATRVEVHFACVELMLLRPSSQGLVVRSTTDGESRTVLHEHGIEPQEGQYVFALADDLSMGFVISAPPQRHEDESGVDDPSWFGHMVGTR</sequence>